<dbReference type="RefSeq" id="WP_066672312.1">
    <property type="nucleotide sequence ID" value="NZ_CP016171.1"/>
</dbReference>
<sequence length="196" mass="20655">MTYPTDRPAHGFAGMAPPTIRDALEGDMAAIQAIYAHHVAHGMASFELAPPSLDEMLSRRAAVLRAGLPYLAAELDGQVVGYAYAGPYRPRPAYRYTVENSVYVAPGLDGRGVGTALLAALIARCEQGPWRQMLAIIGNSANAGSIALHRRMGFQPVGTFKAVGYKFGTWVDTVLMQRALGAGAASPPGGAGQDAR</sequence>
<feature type="domain" description="N-acetyltransferase" evidence="1">
    <location>
        <begin position="18"/>
        <end position="181"/>
    </location>
</feature>
<gene>
    <name evidence="2" type="ORF">BAU08_25640</name>
</gene>
<organism evidence="2 3">
    <name type="scientific">Bordetella bronchialis</name>
    <dbReference type="NCBI Taxonomy" id="463025"/>
    <lineage>
        <taxon>Bacteria</taxon>
        <taxon>Pseudomonadati</taxon>
        <taxon>Pseudomonadota</taxon>
        <taxon>Betaproteobacteria</taxon>
        <taxon>Burkholderiales</taxon>
        <taxon>Alcaligenaceae</taxon>
        <taxon>Bordetella</taxon>
    </lineage>
</organism>
<evidence type="ECO:0000313" key="3">
    <source>
        <dbReference type="Proteomes" id="UP000092213"/>
    </source>
</evidence>
<evidence type="ECO:0000259" key="1">
    <source>
        <dbReference type="PROSITE" id="PS51186"/>
    </source>
</evidence>
<dbReference type="Proteomes" id="UP000092213">
    <property type="component" value="Chromosome"/>
</dbReference>
<dbReference type="STRING" id="463025.BAU08_25640"/>
<dbReference type="CDD" id="cd04301">
    <property type="entry name" value="NAT_SF"/>
    <property type="match status" value="1"/>
</dbReference>
<protein>
    <submittedName>
        <fullName evidence="2">GCN5 family acetyltransferase</fullName>
    </submittedName>
</protein>
<dbReference type="EMBL" id="CP016171">
    <property type="protein sequence ID" value="ANN74290.1"/>
    <property type="molecule type" value="Genomic_DNA"/>
</dbReference>
<dbReference type="InterPro" id="IPR000182">
    <property type="entry name" value="GNAT_dom"/>
</dbReference>
<proteinExistence type="predicted"/>
<name>A0A193G365_9BORD</name>
<dbReference type="AlphaFoldDB" id="A0A193G365"/>
<dbReference type="PROSITE" id="PS51186">
    <property type="entry name" value="GNAT"/>
    <property type="match status" value="1"/>
</dbReference>
<reference evidence="2 3" key="1">
    <citation type="submission" date="2016-06" db="EMBL/GenBank/DDBJ databases">
        <title>Complete genome sequences of Bordetella bronchialis and Bordetella flabilis.</title>
        <authorList>
            <person name="LiPuma J.J."/>
            <person name="Spilker T."/>
        </authorList>
    </citation>
    <scope>NUCLEOTIDE SEQUENCE [LARGE SCALE GENOMIC DNA]</scope>
    <source>
        <strain evidence="2 3">AU17976</strain>
    </source>
</reference>
<keyword evidence="2" id="KW-0808">Transferase</keyword>
<dbReference type="Gene3D" id="3.40.630.30">
    <property type="match status" value="1"/>
</dbReference>
<dbReference type="SUPFAM" id="SSF55729">
    <property type="entry name" value="Acyl-CoA N-acyltransferases (Nat)"/>
    <property type="match status" value="1"/>
</dbReference>
<accession>A0A193G365</accession>
<dbReference type="GO" id="GO:0016747">
    <property type="term" value="F:acyltransferase activity, transferring groups other than amino-acyl groups"/>
    <property type="evidence" value="ECO:0007669"/>
    <property type="project" value="InterPro"/>
</dbReference>
<dbReference type="InterPro" id="IPR016181">
    <property type="entry name" value="Acyl_CoA_acyltransferase"/>
</dbReference>
<dbReference type="Pfam" id="PF13420">
    <property type="entry name" value="Acetyltransf_4"/>
    <property type="match status" value="1"/>
</dbReference>
<dbReference type="PANTHER" id="PTHR43072">
    <property type="entry name" value="N-ACETYLTRANSFERASE"/>
    <property type="match status" value="1"/>
</dbReference>
<evidence type="ECO:0000313" key="2">
    <source>
        <dbReference type="EMBL" id="ANN74290.1"/>
    </source>
</evidence>
<dbReference type="PANTHER" id="PTHR43072:SF8">
    <property type="entry name" value="ACYLTRANSFERASE FABY-RELATED"/>
    <property type="match status" value="1"/>
</dbReference>